<comment type="caution">
    <text evidence="1">The sequence shown here is derived from an EMBL/GenBank/DDBJ whole genome shotgun (WGS) entry which is preliminary data.</text>
</comment>
<gene>
    <name evidence="1" type="ORF">ACFO4E_10885</name>
</gene>
<dbReference type="EMBL" id="JBHSFQ010000008">
    <property type="protein sequence ID" value="MFC4562361.1"/>
    <property type="molecule type" value="Genomic_DNA"/>
</dbReference>
<reference evidence="2" key="1">
    <citation type="journal article" date="2019" name="Int. J. Syst. Evol. Microbiol.">
        <title>The Global Catalogue of Microorganisms (GCM) 10K type strain sequencing project: providing services to taxonomists for standard genome sequencing and annotation.</title>
        <authorList>
            <consortium name="The Broad Institute Genomics Platform"/>
            <consortium name="The Broad Institute Genome Sequencing Center for Infectious Disease"/>
            <person name="Wu L."/>
            <person name="Ma J."/>
        </authorList>
    </citation>
    <scope>NUCLEOTIDE SEQUENCE [LARGE SCALE GENOMIC DNA]</scope>
    <source>
        <strain evidence="2">XZYJ18</strain>
    </source>
</reference>
<organism evidence="1 2">
    <name type="scientific">Nocardiopsis mangrovi</name>
    <dbReference type="NCBI Taxonomy" id="1179818"/>
    <lineage>
        <taxon>Bacteria</taxon>
        <taxon>Bacillati</taxon>
        <taxon>Actinomycetota</taxon>
        <taxon>Actinomycetes</taxon>
        <taxon>Streptosporangiales</taxon>
        <taxon>Nocardiopsidaceae</taxon>
        <taxon>Nocardiopsis</taxon>
    </lineage>
</organism>
<sequence>MNVLLFAVDIKMAGPLSLSLLVSLPAMLWGGGLGHPRPCEWASTQGGRIAVTALPVAETGRFP</sequence>
<proteinExistence type="predicted"/>
<name>A0ABV9DUD8_9ACTN</name>
<evidence type="ECO:0000313" key="2">
    <source>
        <dbReference type="Proteomes" id="UP001595923"/>
    </source>
</evidence>
<accession>A0ABV9DUD8</accession>
<evidence type="ECO:0000313" key="1">
    <source>
        <dbReference type="EMBL" id="MFC4562361.1"/>
    </source>
</evidence>
<dbReference type="RefSeq" id="WP_378573518.1">
    <property type="nucleotide sequence ID" value="NZ_JBHSFQ010000008.1"/>
</dbReference>
<dbReference type="Proteomes" id="UP001595923">
    <property type="component" value="Unassembled WGS sequence"/>
</dbReference>
<protein>
    <submittedName>
        <fullName evidence="1">Uncharacterized protein</fullName>
    </submittedName>
</protein>
<keyword evidence="2" id="KW-1185">Reference proteome</keyword>